<reference evidence="10 11" key="1">
    <citation type="journal article" date="2013" name="Genome Biol.">
        <title>Genome of Acanthamoeba castellanii highlights extensive lateral gene transfer and early evolution of tyrosine kinase signaling.</title>
        <authorList>
            <person name="Clarke M."/>
            <person name="Lohan A.J."/>
            <person name="Liu B."/>
            <person name="Lagkouvardos I."/>
            <person name="Roy S."/>
            <person name="Zafar N."/>
            <person name="Bertelli C."/>
            <person name="Schilde C."/>
            <person name="Kianianmomeni A."/>
            <person name="Burglin T.R."/>
            <person name="Frech C."/>
            <person name="Turcotte B."/>
            <person name="Kopec K.O."/>
            <person name="Synnott J.M."/>
            <person name="Choo C."/>
            <person name="Paponov I."/>
            <person name="Finkler A."/>
            <person name="Soon Heng Tan C."/>
            <person name="Hutchins A.P."/>
            <person name="Weinmeier T."/>
            <person name="Rattei T."/>
            <person name="Chu J.S."/>
            <person name="Gimenez G."/>
            <person name="Irimia M."/>
            <person name="Rigden D.J."/>
            <person name="Fitzpatrick D.A."/>
            <person name="Lorenzo-Morales J."/>
            <person name="Bateman A."/>
            <person name="Chiu C.H."/>
            <person name="Tang P."/>
            <person name="Hegemann P."/>
            <person name="Fromm H."/>
            <person name="Raoult D."/>
            <person name="Greub G."/>
            <person name="Miranda-Saavedra D."/>
            <person name="Chen N."/>
            <person name="Nash P."/>
            <person name="Ginger M.L."/>
            <person name="Horn M."/>
            <person name="Schaap P."/>
            <person name="Caler L."/>
            <person name="Loftus B."/>
        </authorList>
    </citation>
    <scope>NUCLEOTIDE SEQUENCE [LARGE SCALE GENOMIC DNA]</scope>
    <source>
        <strain evidence="10 11">Neff</strain>
    </source>
</reference>
<accession>L8HAY1</accession>
<dbReference type="Gene3D" id="1.20.1270.60">
    <property type="entry name" value="Arfaptin homology (AH) domain/BAR domain"/>
    <property type="match status" value="1"/>
</dbReference>
<evidence type="ECO:0000256" key="5">
    <source>
        <dbReference type="PROSITE-ProRule" id="PRU00288"/>
    </source>
</evidence>
<keyword evidence="3" id="KW-0862">Zinc</keyword>
<protein>
    <submittedName>
        <fullName evidence="10">PH domain containing protein</fullName>
    </submittedName>
</protein>
<gene>
    <name evidence="10" type="ORF">ACA1_007760</name>
</gene>
<dbReference type="EMBL" id="KB007895">
    <property type="protein sequence ID" value="ELR21888.1"/>
    <property type="molecule type" value="Genomic_DNA"/>
</dbReference>
<evidence type="ECO:0000256" key="6">
    <source>
        <dbReference type="SAM" id="Coils"/>
    </source>
</evidence>
<dbReference type="InterPro" id="IPR027267">
    <property type="entry name" value="AH/BAR_dom_sf"/>
</dbReference>
<dbReference type="VEuPathDB" id="AmoebaDB:ACA1_007760"/>
<dbReference type="Pfam" id="PF16746">
    <property type="entry name" value="BAR_3"/>
    <property type="match status" value="1"/>
</dbReference>
<feature type="compositionally biased region" description="Low complexity" evidence="7">
    <location>
        <begin position="50"/>
        <end position="66"/>
    </location>
</feature>
<dbReference type="SUPFAM" id="SSF50729">
    <property type="entry name" value="PH domain-like"/>
    <property type="match status" value="1"/>
</dbReference>
<dbReference type="PANTHER" id="PTHR23180:SF160">
    <property type="entry name" value="ADP-RIBOSYLATION FACTOR GTPASE-ACTIVATING PROTEIN EFFECTOR PROTEIN 1"/>
    <property type="match status" value="1"/>
</dbReference>
<feature type="compositionally biased region" description="Basic and acidic residues" evidence="7">
    <location>
        <begin position="1167"/>
        <end position="1202"/>
    </location>
</feature>
<dbReference type="SMART" id="SM00248">
    <property type="entry name" value="ANK"/>
    <property type="match status" value="2"/>
</dbReference>
<dbReference type="AlphaFoldDB" id="L8HAY1"/>
<dbReference type="SUPFAM" id="SSF48403">
    <property type="entry name" value="Ankyrin repeat"/>
    <property type="match status" value="1"/>
</dbReference>
<keyword evidence="4" id="KW-0040">ANK repeat</keyword>
<dbReference type="SUPFAM" id="SSF103657">
    <property type="entry name" value="BAR/IMD domain-like"/>
    <property type="match status" value="1"/>
</dbReference>
<evidence type="ECO:0000259" key="9">
    <source>
        <dbReference type="PROSITE" id="PS50115"/>
    </source>
</evidence>
<feature type="compositionally biased region" description="Acidic residues" evidence="7">
    <location>
        <begin position="946"/>
        <end position="1014"/>
    </location>
</feature>
<sequence length="1266" mass="138487">MQNHSSLSSSSAAVDASPPSSGKSGGNPGNFSPVPTGSNGAIPSVPPVPGGVSSSPPSSAFTTGSPSGSGSFIAVPLSSSGSGISGQPALASSSAAHKRGSFTMLDSSTQSPSMYREKVKNLQESSEHLWKYLRKIADTSRSLAVSGSVGDAVQFADELLEFAFARNDQKGSVQLNLKNIGSALKDLETMRSTLMEQLENIVTIPLEQFLQVDIKGALEMKKRLVKTRDQYEAAQLKYDLVRTSKKKKDQAEKSEKLETELAELKKLYELTNINYANRLSKIDAKKSFEVLERLGTYMYATMAFFHQGSDLLADLEPSLRELMMTLDEERTLYLTETLKQDAGKKAPLMPTLEKQGYLFVRIRGRSGGMRWKRRWFVVAEGGFHTYRSWKELNPVSTHDMLLSTVKTLSLMWPNKEALLLQAASEKDRSEWMEVLLNASGYRLKQSQIANTQQHTSALTTFQRPYEQLRALSEANRFCADCNQKECAGVHRGLGVHISRVKSLVLDKWEPELLMLMKSIGNAMANSIWEFNASPALKPNESSDRETRERYIKAKYELRRFTHRPEISTQKLQEQLLEAVLESDVVRVYHLLAQGASLDYQDANKKSVLHHAVEEDKTNLFCLELLVQSGAKVNMVDDLGRSPLHYAALHDRASVARLLMNRGAQARLKDAEGKSPEDLANEFHCRNYQSLMNDEFEEKRKRRTDRLSSNNPVGRGHFATPKAADAAPTRAFERMRTMTQSHAQSQSFTSLPASDYTALALATASGRSGGFDAMYHSLDEVALSSSPKPQHRSGSNIVHGSPAMATVAVSPQTAPNSATPSVPSGPPQSPRSLSASTSSLGAGGGIVSPGRAKLLDLKQALALEIGEVNERLEQMKSSTAGARASAVQSDGGEQQQQKQPPVDQHNGEPDAESALLANKLRVVKMLLFHEYRPKEKKEQSMELSEDRETDSEDTTDLATDEDFEDDRDYDGADTNDGDENGDSNDEDTGDEDDGDGDSEDDDGEAEGEGDDDDTESDHGGDAGGKRDQGSGSFDETKTGTSNKADQGTPQQQPAKKRGSWLAFRLPHRDDDGLSSPDQLSADDDSSRGSGSTAGVIGMSRLTPRGNLSSSGGAASSVGGGGGDNCDLDKKGPRGFKSPREAQASIGGSSDSLQHHHRRDGGGGQRRHKSDEKDRHDSDHEKPRDRTLAKRHSQEKEEDKDGKTLGHKVKGWASRRSKGGSTKRRESEEIVFVNHNPIHNYIKINANVKEKENRERELAELVKTPPGP</sequence>
<evidence type="ECO:0000256" key="4">
    <source>
        <dbReference type="PROSITE-ProRule" id="PRU00023"/>
    </source>
</evidence>
<feature type="region of interest" description="Disordered" evidence="7">
    <location>
        <begin position="809"/>
        <end position="844"/>
    </location>
</feature>
<keyword evidence="6" id="KW-0175">Coiled coil</keyword>
<dbReference type="KEGG" id="acan:ACA1_007760"/>
<dbReference type="SUPFAM" id="SSF57863">
    <property type="entry name" value="ArfGap/RecO-like zinc finger"/>
    <property type="match status" value="1"/>
</dbReference>
<dbReference type="GO" id="GO:0008270">
    <property type="term" value="F:zinc ion binding"/>
    <property type="evidence" value="ECO:0007669"/>
    <property type="project" value="UniProtKB-KW"/>
</dbReference>
<dbReference type="InterPro" id="IPR011993">
    <property type="entry name" value="PH-like_dom_sf"/>
</dbReference>
<keyword evidence="1" id="KW-0479">Metal-binding</keyword>
<dbReference type="PROSITE" id="PS50297">
    <property type="entry name" value="ANK_REP_REGION"/>
    <property type="match status" value="2"/>
</dbReference>
<dbReference type="PANTHER" id="PTHR23180">
    <property type="entry name" value="CENTAURIN/ARF"/>
    <property type="match status" value="1"/>
</dbReference>
<evidence type="ECO:0000256" key="1">
    <source>
        <dbReference type="ARBA" id="ARBA00022723"/>
    </source>
</evidence>
<evidence type="ECO:0000313" key="11">
    <source>
        <dbReference type="Proteomes" id="UP000011083"/>
    </source>
</evidence>
<dbReference type="InterPro" id="IPR001849">
    <property type="entry name" value="PH_domain"/>
</dbReference>
<feature type="region of interest" description="Disordered" evidence="7">
    <location>
        <begin position="1"/>
        <end position="66"/>
    </location>
</feature>
<dbReference type="PROSITE" id="PS50115">
    <property type="entry name" value="ARFGAP"/>
    <property type="match status" value="1"/>
</dbReference>
<dbReference type="Proteomes" id="UP000011083">
    <property type="component" value="Unassembled WGS sequence"/>
</dbReference>
<dbReference type="Pfam" id="PF12796">
    <property type="entry name" value="Ank_2"/>
    <property type="match status" value="1"/>
</dbReference>
<dbReference type="GeneID" id="14922801"/>
<feature type="region of interest" description="Disordered" evidence="7">
    <location>
        <begin position="873"/>
        <end position="909"/>
    </location>
</feature>
<name>L8HAY1_ACACF</name>
<dbReference type="PROSITE" id="PS50003">
    <property type="entry name" value="PH_DOMAIN"/>
    <property type="match status" value="1"/>
</dbReference>
<evidence type="ECO:0000256" key="3">
    <source>
        <dbReference type="ARBA" id="ARBA00022833"/>
    </source>
</evidence>
<dbReference type="CDD" id="cd08204">
    <property type="entry name" value="ArfGap"/>
    <property type="match status" value="1"/>
</dbReference>
<dbReference type="CDD" id="cd07307">
    <property type="entry name" value="BAR"/>
    <property type="match status" value="1"/>
</dbReference>
<feature type="compositionally biased region" description="Low complexity" evidence="7">
    <location>
        <begin position="886"/>
        <end position="903"/>
    </location>
</feature>
<keyword evidence="2 5" id="KW-0863">Zinc-finger</keyword>
<feature type="domain" description="Arf-GAP" evidence="9">
    <location>
        <begin position="462"/>
        <end position="568"/>
    </location>
</feature>
<feature type="repeat" description="ANK" evidence="4">
    <location>
        <begin position="638"/>
        <end position="670"/>
    </location>
</feature>
<dbReference type="OrthoDB" id="10266696at2759"/>
<evidence type="ECO:0000256" key="2">
    <source>
        <dbReference type="ARBA" id="ARBA00022771"/>
    </source>
</evidence>
<dbReference type="InterPro" id="IPR045258">
    <property type="entry name" value="ACAP1/2/3-like"/>
</dbReference>
<dbReference type="GO" id="GO:0005737">
    <property type="term" value="C:cytoplasm"/>
    <property type="evidence" value="ECO:0007669"/>
    <property type="project" value="InterPro"/>
</dbReference>
<feature type="compositionally biased region" description="Polar residues" evidence="7">
    <location>
        <begin position="809"/>
        <end position="821"/>
    </location>
</feature>
<feature type="repeat" description="ANK" evidence="4">
    <location>
        <begin position="603"/>
        <end position="637"/>
    </location>
</feature>
<dbReference type="Pfam" id="PF01412">
    <property type="entry name" value="ArfGap"/>
    <property type="match status" value="1"/>
</dbReference>
<feature type="compositionally biased region" description="Basic and acidic residues" evidence="7">
    <location>
        <begin position="1015"/>
        <end position="1027"/>
    </location>
</feature>
<proteinExistence type="predicted"/>
<dbReference type="PROSITE" id="PS50088">
    <property type="entry name" value="ANK_REPEAT"/>
    <property type="match status" value="2"/>
</dbReference>
<evidence type="ECO:0000259" key="8">
    <source>
        <dbReference type="PROSITE" id="PS50003"/>
    </source>
</evidence>
<dbReference type="GO" id="GO:0005096">
    <property type="term" value="F:GTPase activator activity"/>
    <property type="evidence" value="ECO:0007669"/>
    <property type="project" value="InterPro"/>
</dbReference>
<feature type="compositionally biased region" description="Basic residues" evidence="7">
    <location>
        <begin position="1203"/>
        <end position="1220"/>
    </location>
</feature>
<evidence type="ECO:0000256" key="7">
    <source>
        <dbReference type="SAM" id="MobiDB-lite"/>
    </source>
</evidence>
<organism evidence="10 11">
    <name type="scientific">Acanthamoeba castellanii (strain ATCC 30010 / Neff)</name>
    <dbReference type="NCBI Taxonomy" id="1257118"/>
    <lineage>
        <taxon>Eukaryota</taxon>
        <taxon>Amoebozoa</taxon>
        <taxon>Discosea</taxon>
        <taxon>Longamoebia</taxon>
        <taxon>Centramoebida</taxon>
        <taxon>Acanthamoebidae</taxon>
        <taxon>Acanthamoeba</taxon>
    </lineage>
</organism>
<dbReference type="Gene3D" id="2.30.29.30">
    <property type="entry name" value="Pleckstrin-homology domain (PH domain)/Phosphotyrosine-binding domain (PTB)"/>
    <property type="match status" value="1"/>
</dbReference>
<feature type="compositionally biased region" description="Basic and acidic residues" evidence="7">
    <location>
        <begin position="932"/>
        <end position="945"/>
    </location>
</feature>
<dbReference type="Gene3D" id="1.10.220.150">
    <property type="entry name" value="Arf GTPase activating protein"/>
    <property type="match status" value="1"/>
</dbReference>
<dbReference type="InterPro" id="IPR038508">
    <property type="entry name" value="ArfGAP_dom_sf"/>
</dbReference>
<dbReference type="InterPro" id="IPR004148">
    <property type="entry name" value="BAR_dom"/>
</dbReference>
<evidence type="ECO:0000313" key="10">
    <source>
        <dbReference type="EMBL" id="ELR21888.1"/>
    </source>
</evidence>
<dbReference type="SMART" id="SM00233">
    <property type="entry name" value="PH"/>
    <property type="match status" value="1"/>
</dbReference>
<feature type="compositionally biased region" description="Polar residues" evidence="7">
    <location>
        <begin position="1028"/>
        <end position="1052"/>
    </location>
</feature>
<feature type="compositionally biased region" description="Low complexity" evidence="7">
    <location>
        <begin position="1"/>
        <end position="22"/>
    </location>
</feature>
<dbReference type="InterPro" id="IPR001164">
    <property type="entry name" value="ArfGAP_dom"/>
</dbReference>
<feature type="region of interest" description="Disordered" evidence="7">
    <location>
        <begin position="932"/>
        <end position="1229"/>
    </location>
</feature>
<dbReference type="Gene3D" id="1.25.40.20">
    <property type="entry name" value="Ankyrin repeat-containing domain"/>
    <property type="match status" value="1"/>
</dbReference>
<feature type="domain" description="PH" evidence="8">
    <location>
        <begin position="351"/>
        <end position="440"/>
    </location>
</feature>
<dbReference type="PRINTS" id="PR00405">
    <property type="entry name" value="REVINTRACTNG"/>
</dbReference>
<keyword evidence="11" id="KW-1185">Reference proteome</keyword>
<dbReference type="InterPro" id="IPR037278">
    <property type="entry name" value="ARFGAP/RecO"/>
</dbReference>
<dbReference type="InterPro" id="IPR002110">
    <property type="entry name" value="Ankyrin_rpt"/>
</dbReference>
<feature type="region of interest" description="Disordered" evidence="7">
    <location>
        <begin position="695"/>
        <end position="726"/>
    </location>
</feature>
<dbReference type="RefSeq" id="XP_004347720.1">
    <property type="nucleotide sequence ID" value="XM_004347670.1"/>
</dbReference>
<dbReference type="InterPro" id="IPR036770">
    <property type="entry name" value="Ankyrin_rpt-contain_sf"/>
</dbReference>
<dbReference type="SMART" id="SM00105">
    <property type="entry name" value="ArfGap"/>
    <property type="match status" value="1"/>
</dbReference>
<feature type="coiled-coil region" evidence="6">
    <location>
        <begin position="217"/>
        <end position="274"/>
    </location>
</feature>